<dbReference type="RefSeq" id="WP_209645449.1">
    <property type="nucleotide sequence ID" value="NZ_JAGINW010000001.1"/>
</dbReference>
<dbReference type="EMBL" id="JAGINW010000001">
    <property type="protein sequence ID" value="MBP2328458.1"/>
    <property type="molecule type" value="Genomic_DNA"/>
</dbReference>
<gene>
    <name evidence="3" type="ORF">JOF56_008843</name>
</gene>
<accession>A0ABS4TVM4</accession>
<keyword evidence="3" id="KW-0503">Monooxygenase</keyword>
<feature type="domain" description="ABM" evidence="2">
    <location>
        <begin position="2"/>
        <end position="69"/>
    </location>
</feature>
<keyword evidence="3" id="KW-0560">Oxidoreductase</keyword>
<protein>
    <submittedName>
        <fullName evidence="3">Heme-degrading monooxygenase HmoA</fullName>
    </submittedName>
</protein>
<sequence>MPITLINSFTVPQDKEKDFLKAWRSTIDHFTTAPGFIQARLHRNTGLNDTTFQYVNIALWEDADAYHAVFQNFTPAGQRIPGVKAYPGLFETYLEVNPARQHPDPACEPSKKDLRCPVRALGPAEPPDCQRGHTAPFPLGS</sequence>
<dbReference type="InterPro" id="IPR011008">
    <property type="entry name" value="Dimeric_a/b-barrel"/>
</dbReference>
<dbReference type="Pfam" id="PF03992">
    <property type="entry name" value="ABM"/>
    <property type="match status" value="1"/>
</dbReference>
<evidence type="ECO:0000313" key="4">
    <source>
        <dbReference type="Proteomes" id="UP001519332"/>
    </source>
</evidence>
<evidence type="ECO:0000256" key="1">
    <source>
        <dbReference type="SAM" id="MobiDB-lite"/>
    </source>
</evidence>
<proteinExistence type="predicted"/>
<dbReference type="Gene3D" id="3.30.70.100">
    <property type="match status" value="1"/>
</dbReference>
<dbReference type="Proteomes" id="UP001519332">
    <property type="component" value="Unassembled WGS sequence"/>
</dbReference>
<name>A0ABS4TVM4_9PSEU</name>
<organism evidence="3 4">
    <name type="scientific">Kibdelosporangium banguiense</name>
    <dbReference type="NCBI Taxonomy" id="1365924"/>
    <lineage>
        <taxon>Bacteria</taxon>
        <taxon>Bacillati</taxon>
        <taxon>Actinomycetota</taxon>
        <taxon>Actinomycetes</taxon>
        <taxon>Pseudonocardiales</taxon>
        <taxon>Pseudonocardiaceae</taxon>
        <taxon>Kibdelosporangium</taxon>
    </lineage>
</organism>
<dbReference type="SUPFAM" id="SSF54909">
    <property type="entry name" value="Dimeric alpha+beta barrel"/>
    <property type="match status" value="1"/>
</dbReference>
<dbReference type="InterPro" id="IPR007138">
    <property type="entry name" value="ABM_dom"/>
</dbReference>
<comment type="caution">
    <text evidence="3">The sequence shown here is derived from an EMBL/GenBank/DDBJ whole genome shotgun (WGS) entry which is preliminary data.</text>
</comment>
<reference evidence="3 4" key="1">
    <citation type="submission" date="2021-03" db="EMBL/GenBank/DDBJ databases">
        <title>Sequencing the genomes of 1000 actinobacteria strains.</title>
        <authorList>
            <person name="Klenk H.-P."/>
        </authorList>
    </citation>
    <scope>NUCLEOTIDE SEQUENCE [LARGE SCALE GENOMIC DNA]</scope>
    <source>
        <strain evidence="3 4">DSM 46670</strain>
    </source>
</reference>
<keyword evidence="4" id="KW-1185">Reference proteome</keyword>
<feature type="region of interest" description="Disordered" evidence="1">
    <location>
        <begin position="119"/>
        <end position="141"/>
    </location>
</feature>
<evidence type="ECO:0000259" key="2">
    <source>
        <dbReference type="Pfam" id="PF03992"/>
    </source>
</evidence>
<evidence type="ECO:0000313" key="3">
    <source>
        <dbReference type="EMBL" id="MBP2328458.1"/>
    </source>
</evidence>
<dbReference type="GO" id="GO:0004497">
    <property type="term" value="F:monooxygenase activity"/>
    <property type="evidence" value="ECO:0007669"/>
    <property type="project" value="UniProtKB-KW"/>
</dbReference>